<gene>
    <name evidence="1" type="ORF">CCMP2556_LOCUS14662</name>
</gene>
<evidence type="ECO:0000313" key="1">
    <source>
        <dbReference type="EMBL" id="CAK9022025.1"/>
    </source>
</evidence>
<accession>A0ABP0K6K5</accession>
<protein>
    <submittedName>
        <fullName evidence="1">Uncharacterized protein</fullName>
    </submittedName>
</protein>
<dbReference type="Proteomes" id="UP001642484">
    <property type="component" value="Unassembled WGS sequence"/>
</dbReference>
<reference evidence="1 2" key="1">
    <citation type="submission" date="2024-02" db="EMBL/GenBank/DDBJ databases">
        <authorList>
            <person name="Chen Y."/>
            <person name="Shah S."/>
            <person name="Dougan E. K."/>
            <person name="Thang M."/>
            <person name="Chan C."/>
        </authorList>
    </citation>
    <scope>NUCLEOTIDE SEQUENCE [LARGE SCALE GENOMIC DNA]</scope>
</reference>
<comment type="caution">
    <text evidence="1">The sequence shown here is derived from an EMBL/GenBank/DDBJ whole genome shotgun (WGS) entry which is preliminary data.</text>
</comment>
<name>A0ABP0K6K5_9DINO</name>
<dbReference type="EMBL" id="CAXAMN010007569">
    <property type="protein sequence ID" value="CAK9022025.1"/>
    <property type="molecule type" value="Genomic_DNA"/>
</dbReference>
<sequence length="188" mass="19660">MKLVSLQAWLAGECSTPRSMVVAEACGSATLLANDGPEAPPSTTIPTKDLFGPLMLQHTVKETSEADGDLRIRASAASPSKSGHLYRGQIEASRAPVGLSRRAYGEYGDGYLLGHPNLVATSRGDSTVSSDEEIGFVNHLGIADKARESKIGQPPAMGAAGSSLGNSSNYWAMRRSICRPSVLGKTTG</sequence>
<evidence type="ECO:0000313" key="2">
    <source>
        <dbReference type="Proteomes" id="UP001642484"/>
    </source>
</evidence>
<keyword evidence="2" id="KW-1185">Reference proteome</keyword>
<proteinExistence type="predicted"/>
<organism evidence="1 2">
    <name type="scientific">Durusdinium trenchii</name>
    <dbReference type="NCBI Taxonomy" id="1381693"/>
    <lineage>
        <taxon>Eukaryota</taxon>
        <taxon>Sar</taxon>
        <taxon>Alveolata</taxon>
        <taxon>Dinophyceae</taxon>
        <taxon>Suessiales</taxon>
        <taxon>Symbiodiniaceae</taxon>
        <taxon>Durusdinium</taxon>
    </lineage>
</organism>